<dbReference type="PANTHER" id="PTHR19211">
    <property type="entry name" value="ATP-BINDING TRANSPORT PROTEIN-RELATED"/>
    <property type="match status" value="1"/>
</dbReference>
<dbReference type="Gene3D" id="3.40.50.300">
    <property type="entry name" value="P-loop containing nucleotide triphosphate hydrolases"/>
    <property type="match status" value="2"/>
</dbReference>
<reference evidence="7 8" key="1">
    <citation type="submission" date="2015-09" db="EMBL/GenBank/DDBJ databases">
        <title>Draft genome sequence of Alicyclobacillus ferrooxydans DSM 22381.</title>
        <authorList>
            <person name="Hemp J."/>
        </authorList>
    </citation>
    <scope>NUCLEOTIDE SEQUENCE [LARGE SCALE GENOMIC DNA]</scope>
    <source>
        <strain evidence="7 8">TC-34</strain>
    </source>
</reference>
<keyword evidence="1" id="KW-0677">Repeat</keyword>
<accession>A0A0P9CYF9</accession>
<evidence type="ECO:0000256" key="4">
    <source>
        <dbReference type="SAM" id="Coils"/>
    </source>
</evidence>
<feature type="region of interest" description="Disordered" evidence="5">
    <location>
        <begin position="114"/>
        <end position="151"/>
    </location>
</feature>
<dbReference type="InterPro" id="IPR032781">
    <property type="entry name" value="ABC_tran_Xtn"/>
</dbReference>
<evidence type="ECO:0000259" key="6">
    <source>
        <dbReference type="PROSITE" id="PS50893"/>
    </source>
</evidence>
<dbReference type="GO" id="GO:0016887">
    <property type="term" value="F:ATP hydrolysis activity"/>
    <property type="evidence" value="ECO:0007669"/>
    <property type="project" value="InterPro"/>
</dbReference>
<dbReference type="AlphaFoldDB" id="A0A0P9CYF9"/>
<dbReference type="STRING" id="471514.AN477_05590"/>
<dbReference type="PANTHER" id="PTHR19211:SF14">
    <property type="entry name" value="ATP-BINDING CASSETTE SUB-FAMILY F MEMBER 1"/>
    <property type="match status" value="1"/>
</dbReference>
<sequence>MTQTLRVEDACKEWNGRPLFRGVTFELFHGEKAALYGKNGVGKTSLLKAIMGQVELDGGLIHRGIPLHDWGWLEQDLHVDAGVSLISFVRSGNFELSRMASELSRLQRELEDVAQDTRTGASKTISSETTQGTGTASGTETAPMSGAADAGVSDHRIDRLMEQYAEIQEQYQMGGGYEWEMEVEVSLTRLQLPKSVWDTPYQALSGGQKTRAQLARLMVRKPRALILDEPTNHLDRHTLRWLEEWLGQYAGTVLFVTHDRTLMDHVADAVIELTPEGCRRYKGGYQSFKESRDHEIKTQTALYEKQERERQDLLEAIHRYQQWYEKAHAAAGERNPYLKKRAMKNATRFKAKERALARLEDRSVDRPRESAKAQVEFETAQFEARSLAALQEVTIGYGPHEVLRNVTMAVERNHRIAIIGPNGVGKTTLLRALTRELQPDKGEVYHHPELKIGYFVQELRRQNLDDSVLDTLLDLPGMTQSWARTILAGFLFRREDVFKPLSTLSMGERCRVAFVHLYLSGANLLVLDEPTNYLDIDTRERVEEALLDYPGALVLVTHDVYLLKKVANRLLFLEDGCARWFEGTYEEYEQAQRARRYTNRETENQIRQLELTLAQLVGQEEPESESQRATLLEEIRNTKRALDQLLASQDTPAE</sequence>
<organism evidence="7 8">
    <name type="scientific">Alicyclobacillus ferrooxydans</name>
    <dbReference type="NCBI Taxonomy" id="471514"/>
    <lineage>
        <taxon>Bacteria</taxon>
        <taxon>Bacillati</taxon>
        <taxon>Bacillota</taxon>
        <taxon>Bacilli</taxon>
        <taxon>Bacillales</taxon>
        <taxon>Alicyclobacillaceae</taxon>
        <taxon>Alicyclobacillus</taxon>
    </lineage>
</organism>
<dbReference type="InterPro" id="IPR017871">
    <property type="entry name" value="ABC_transporter-like_CS"/>
</dbReference>
<feature type="domain" description="ABC transporter" evidence="6">
    <location>
        <begin position="5"/>
        <end position="300"/>
    </location>
</feature>
<proteinExistence type="predicted"/>
<protein>
    <recommendedName>
        <fullName evidence="6">ABC transporter domain-containing protein</fullName>
    </recommendedName>
</protein>
<dbReference type="Pfam" id="PF12848">
    <property type="entry name" value="ABC_tran_Xtn"/>
    <property type="match status" value="1"/>
</dbReference>
<evidence type="ECO:0000313" key="8">
    <source>
        <dbReference type="Proteomes" id="UP000050482"/>
    </source>
</evidence>
<dbReference type="SUPFAM" id="SSF52540">
    <property type="entry name" value="P-loop containing nucleoside triphosphate hydrolases"/>
    <property type="match status" value="2"/>
</dbReference>
<dbReference type="InterPro" id="IPR050611">
    <property type="entry name" value="ABCF"/>
</dbReference>
<feature type="compositionally biased region" description="Polar residues" evidence="5">
    <location>
        <begin position="116"/>
        <end position="142"/>
    </location>
</feature>
<dbReference type="SMART" id="SM00382">
    <property type="entry name" value="AAA"/>
    <property type="match status" value="2"/>
</dbReference>
<feature type="coiled-coil region" evidence="4">
    <location>
        <begin position="599"/>
        <end position="648"/>
    </location>
</feature>
<name>A0A0P9CYF9_9BACL</name>
<evidence type="ECO:0000256" key="3">
    <source>
        <dbReference type="ARBA" id="ARBA00022840"/>
    </source>
</evidence>
<dbReference type="InterPro" id="IPR027417">
    <property type="entry name" value="P-loop_NTPase"/>
</dbReference>
<evidence type="ECO:0000256" key="2">
    <source>
        <dbReference type="ARBA" id="ARBA00022741"/>
    </source>
</evidence>
<keyword evidence="4" id="KW-0175">Coiled coil</keyword>
<feature type="domain" description="ABC transporter" evidence="6">
    <location>
        <begin position="388"/>
        <end position="600"/>
    </location>
</feature>
<dbReference type="InterPro" id="IPR003593">
    <property type="entry name" value="AAA+_ATPase"/>
</dbReference>
<evidence type="ECO:0000313" key="7">
    <source>
        <dbReference type="EMBL" id="KPV44787.1"/>
    </source>
</evidence>
<dbReference type="CDD" id="cd03221">
    <property type="entry name" value="ABCF_EF-3"/>
    <property type="match status" value="2"/>
</dbReference>
<dbReference type="PROSITE" id="PS00211">
    <property type="entry name" value="ABC_TRANSPORTER_1"/>
    <property type="match status" value="1"/>
</dbReference>
<dbReference type="PATRIC" id="fig|471514.4.peg.2493"/>
<keyword evidence="8" id="KW-1185">Reference proteome</keyword>
<keyword evidence="3" id="KW-0067">ATP-binding</keyword>
<dbReference type="GO" id="GO:0005524">
    <property type="term" value="F:ATP binding"/>
    <property type="evidence" value="ECO:0007669"/>
    <property type="project" value="UniProtKB-KW"/>
</dbReference>
<evidence type="ECO:0000256" key="5">
    <source>
        <dbReference type="SAM" id="MobiDB-lite"/>
    </source>
</evidence>
<dbReference type="EMBL" id="LJCO01000026">
    <property type="protein sequence ID" value="KPV44787.1"/>
    <property type="molecule type" value="Genomic_DNA"/>
</dbReference>
<dbReference type="Pfam" id="PF00005">
    <property type="entry name" value="ABC_tran"/>
    <property type="match status" value="2"/>
</dbReference>
<keyword evidence="2" id="KW-0547">Nucleotide-binding</keyword>
<dbReference type="Proteomes" id="UP000050482">
    <property type="component" value="Unassembled WGS sequence"/>
</dbReference>
<dbReference type="NCBIfam" id="NF000355">
    <property type="entry name" value="ribo_prot_ABC_F"/>
    <property type="match status" value="1"/>
</dbReference>
<dbReference type="PROSITE" id="PS50893">
    <property type="entry name" value="ABC_TRANSPORTER_2"/>
    <property type="match status" value="2"/>
</dbReference>
<comment type="caution">
    <text evidence="7">The sequence shown here is derived from an EMBL/GenBank/DDBJ whole genome shotgun (WGS) entry which is preliminary data.</text>
</comment>
<evidence type="ECO:0000256" key="1">
    <source>
        <dbReference type="ARBA" id="ARBA00022737"/>
    </source>
</evidence>
<gene>
    <name evidence="7" type="ORF">AN477_05590</name>
</gene>
<dbReference type="InterPro" id="IPR003439">
    <property type="entry name" value="ABC_transporter-like_ATP-bd"/>
</dbReference>